<feature type="compositionally biased region" description="Pro residues" evidence="1">
    <location>
        <begin position="1"/>
        <end position="10"/>
    </location>
</feature>
<feature type="region of interest" description="Disordered" evidence="1">
    <location>
        <begin position="1"/>
        <end position="36"/>
    </location>
</feature>
<evidence type="ECO:0000313" key="3">
    <source>
        <dbReference type="Proteomes" id="UP001327560"/>
    </source>
</evidence>
<protein>
    <recommendedName>
        <fullName evidence="4">DUF4283 domain-containing protein</fullName>
    </recommendedName>
</protein>
<keyword evidence="3" id="KW-1185">Reference proteome</keyword>
<evidence type="ECO:0000313" key="2">
    <source>
        <dbReference type="EMBL" id="WOL01686.1"/>
    </source>
</evidence>
<accession>A0AAQ3Q7A7</accession>
<evidence type="ECO:0008006" key="4">
    <source>
        <dbReference type="Google" id="ProtNLM"/>
    </source>
</evidence>
<dbReference type="AlphaFoldDB" id="A0AAQ3Q7A7"/>
<proteinExistence type="predicted"/>
<feature type="compositionally biased region" description="Pro residues" evidence="1">
    <location>
        <begin position="19"/>
        <end position="29"/>
    </location>
</feature>
<dbReference type="EMBL" id="CP136892">
    <property type="protein sequence ID" value="WOL01686.1"/>
    <property type="molecule type" value="Genomic_DNA"/>
</dbReference>
<gene>
    <name evidence="2" type="ORF">Cni_G10403</name>
</gene>
<dbReference type="Proteomes" id="UP001327560">
    <property type="component" value="Chromosome 3"/>
</dbReference>
<evidence type="ECO:0000256" key="1">
    <source>
        <dbReference type="SAM" id="MobiDB-lite"/>
    </source>
</evidence>
<reference evidence="2 3" key="1">
    <citation type="submission" date="2023-10" db="EMBL/GenBank/DDBJ databases">
        <title>Chromosome-scale genome assembly provides insights into flower coloration mechanisms of Canna indica.</title>
        <authorList>
            <person name="Li C."/>
        </authorList>
    </citation>
    <scope>NUCLEOTIDE SEQUENCE [LARGE SCALE GENOMIC DNA]</scope>
    <source>
        <tissue evidence="2">Flower</tissue>
    </source>
</reference>
<organism evidence="2 3">
    <name type="scientific">Canna indica</name>
    <name type="common">Indian-shot</name>
    <dbReference type="NCBI Taxonomy" id="4628"/>
    <lineage>
        <taxon>Eukaryota</taxon>
        <taxon>Viridiplantae</taxon>
        <taxon>Streptophyta</taxon>
        <taxon>Embryophyta</taxon>
        <taxon>Tracheophyta</taxon>
        <taxon>Spermatophyta</taxon>
        <taxon>Magnoliopsida</taxon>
        <taxon>Liliopsida</taxon>
        <taxon>Zingiberales</taxon>
        <taxon>Cannaceae</taxon>
        <taxon>Canna</taxon>
    </lineage>
</organism>
<sequence length="282" mass="31399">MKHYPDPPLKSPHTLSPPLQAPVPLPPCPATQSPPVRPAMEASCPFRLQSYALESSLTREGMDLLRRKGVRIGISGSCGTGDRIIRHINVCFPGFEGDPALWKIKPLNDGNMLLLCPSTLAKISLLGWKYLNLQMGVLLFEDWDFSLRSLLDPLQLTAEIVIRGLPLEFWNELDIASITGSFATLLSIDRTSLTWCNNQDCICQVTCHGAEKIPQFIEMHVNGRMLTLKIDIRIALYCLGHPELFPTLRGDFCLQNFVDCCHSAREDAMCTDTFVDSDDADA</sequence>
<name>A0AAQ3Q7A7_9LILI</name>